<sequence>MENLQMSTLIIGAFQSCRNSLFIESPKARFSKSFDEIAMMKFMTQLEAAYKYQLSLRKSQRPKRKLPPVPKFEESESHSVPLKKVHLDLENQPQINALSKASSICSEKSEESEDSCIIVDALTLSPKSECLSDNSEKAHLISQMDLIFEESHQKKNTEEELFQRAKYTEKIEKKDMKKYKKLEKCLVELIQKLGIRDGAVPIYCKEYLELIIPHLTEHFNKKPFISIAAAILMFACYKGSYPITTKKILDASESKETLVSKCFYSIKHIIANSNY</sequence>
<dbReference type="AlphaFoldDB" id="F2DUL3"/>
<protein>
    <submittedName>
        <fullName evidence="1">Predicted protein</fullName>
    </submittedName>
</protein>
<organism evidence="1">
    <name type="scientific">Hordeum vulgare subsp. vulgare</name>
    <name type="common">Domesticated barley</name>
    <dbReference type="NCBI Taxonomy" id="112509"/>
    <lineage>
        <taxon>Eukaryota</taxon>
        <taxon>Viridiplantae</taxon>
        <taxon>Streptophyta</taxon>
        <taxon>Embryophyta</taxon>
        <taxon>Tracheophyta</taxon>
        <taxon>Spermatophyta</taxon>
        <taxon>Magnoliopsida</taxon>
        <taxon>Liliopsida</taxon>
        <taxon>Poales</taxon>
        <taxon>Poaceae</taxon>
        <taxon>BOP clade</taxon>
        <taxon>Pooideae</taxon>
        <taxon>Triticodae</taxon>
        <taxon>Triticeae</taxon>
        <taxon>Hordeinae</taxon>
        <taxon>Hordeum</taxon>
    </lineage>
</organism>
<proteinExistence type="evidence at transcript level"/>
<name>F2DUL3_HORVV</name>
<dbReference type="EMBL" id="AK367581">
    <property type="protein sequence ID" value="BAJ98784.1"/>
    <property type="molecule type" value="mRNA"/>
</dbReference>
<evidence type="ECO:0000313" key="1">
    <source>
        <dbReference type="EMBL" id="BAJ98784.1"/>
    </source>
</evidence>
<dbReference type="Gene3D" id="1.10.472.170">
    <property type="match status" value="1"/>
</dbReference>
<accession>F2DUL3</accession>
<reference evidence="1" key="1">
    <citation type="journal article" date="2011" name="Plant Physiol.">
        <title>Comprehensive sequence analysis of 24,783 barley full-length cDNAs derived from 12 clone libraries.</title>
        <authorList>
            <person name="Matsumoto T."/>
            <person name="Tanaka T."/>
            <person name="Sakai H."/>
            <person name="Amano N."/>
            <person name="Kanamori H."/>
            <person name="Kurita K."/>
            <person name="Kikuta A."/>
            <person name="Kamiya K."/>
            <person name="Yamamoto M."/>
            <person name="Ikawa H."/>
            <person name="Fujii N."/>
            <person name="Hori K."/>
            <person name="Itoh T."/>
            <person name="Sato K."/>
        </authorList>
    </citation>
    <scope>NUCLEOTIDE SEQUENCE</scope>
    <source>
        <tissue evidence="1">Shoot and root</tissue>
    </source>
</reference>